<sequence>MKRSLPEEETSRLERKRERCQSDHQNNRLFLFHDTCRGPRFLPDPVESGLTCYSTDTFIVGSINGLICSAGTSGFHYWPSPDDIWLWNPSTGLSKKLPIGNHTFTRFTNTQVTFAFCWDETADVYKVVKIVSKKCEATFAEVWTSNSDSWKDIIITSTSTSVFTSVDGQPCFYHPTYSLLFAPATHCDVFVQTSPYWVVLDYADNVFAASFDIKTDELKLFPFPPQLSLPRNDLLLRFIRRDSRVIVTSLEGCLAVLDFLNYFTYGYNNFYKSHEYDLWTMDYSGKWSKRSLVYINFDFSVCLNTIGGKLALREFDGIKLFDLVTKETQVIHGVGRSSRCVVSTFDFVLSSVSMEGFEPFGDDFSSLINLILPSGLQINLNPNAPWKRIVRETEEDTNSAEEMEDDPDEVDIICRLWESQWHLQFSPPV</sequence>
<feature type="domain" description="F-box associated beta-propeller type 3" evidence="1">
    <location>
        <begin position="54"/>
        <end position="158"/>
    </location>
</feature>
<dbReference type="Pfam" id="PF08268">
    <property type="entry name" value="FBA_3"/>
    <property type="match status" value="1"/>
</dbReference>
<dbReference type="OrthoDB" id="339151at2759"/>
<accession>A0A830D563</accession>
<proteinExistence type="predicted"/>
<dbReference type="AlphaFoldDB" id="A0A830D563"/>
<gene>
    <name evidence="2" type="ORF">PHJA_002643000</name>
</gene>
<evidence type="ECO:0000259" key="1">
    <source>
        <dbReference type="Pfam" id="PF08268"/>
    </source>
</evidence>
<dbReference type="PANTHER" id="PTHR31672">
    <property type="entry name" value="BNACNNG10540D PROTEIN"/>
    <property type="match status" value="1"/>
</dbReference>
<dbReference type="InterPro" id="IPR013187">
    <property type="entry name" value="F-box-assoc_dom_typ3"/>
</dbReference>
<dbReference type="EMBL" id="BMAC01001000">
    <property type="protein sequence ID" value="GFQ04989.1"/>
    <property type="molecule type" value="Genomic_DNA"/>
</dbReference>
<dbReference type="NCBIfam" id="TIGR01640">
    <property type="entry name" value="F_box_assoc_1"/>
    <property type="match status" value="1"/>
</dbReference>
<evidence type="ECO:0000313" key="3">
    <source>
        <dbReference type="Proteomes" id="UP000653305"/>
    </source>
</evidence>
<evidence type="ECO:0000313" key="2">
    <source>
        <dbReference type="EMBL" id="GFQ04989.1"/>
    </source>
</evidence>
<name>A0A830D563_9LAMI</name>
<protein>
    <submittedName>
        <fullName evidence="2">F-box/kelch-repeat protein at3g06240</fullName>
    </submittedName>
</protein>
<dbReference type="InterPro" id="IPR017451">
    <property type="entry name" value="F-box-assoc_interact_dom"/>
</dbReference>
<reference evidence="2" key="1">
    <citation type="submission" date="2020-07" db="EMBL/GenBank/DDBJ databases">
        <title>Ethylene signaling mediates host invasion by parasitic plants.</title>
        <authorList>
            <person name="Yoshida S."/>
        </authorList>
    </citation>
    <scope>NUCLEOTIDE SEQUENCE</scope>
    <source>
        <strain evidence="2">Okayama</strain>
    </source>
</reference>
<dbReference type="PANTHER" id="PTHR31672:SF13">
    <property type="entry name" value="F-BOX PROTEIN CPR30-LIKE"/>
    <property type="match status" value="1"/>
</dbReference>
<dbReference type="InterPro" id="IPR050796">
    <property type="entry name" value="SCF_F-box_component"/>
</dbReference>
<keyword evidence="3" id="KW-1185">Reference proteome</keyword>
<organism evidence="2 3">
    <name type="scientific">Phtheirospermum japonicum</name>
    <dbReference type="NCBI Taxonomy" id="374723"/>
    <lineage>
        <taxon>Eukaryota</taxon>
        <taxon>Viridiplantae</taxon>
        <taxon>Streptophyta</taxon>
        <taxon>Embryophyta</taxon>
        <taxon>Tracheophyta</taxon>
        <taxon>Spermatophyta</taxon>
        <taxon>Magnoliopsida</taxon>
        <taxon>eudicotyledons</taxon>
        <taxon>Gunneridae</taxon>
        <taxon>Pentapetalae</taxon>
        <taxon>asterids</taxon>
        <taxon>lamiids</taxon>
        <taxon>Lamiales</taxon>
        <taxon>Orobanchaceae</taxon>
        <taxon>Orobanchaceae incertae sedis</taxon>
        <taxon>Phtheirospermum</taxon>
    </lineage>
</organism>
<comment type="caution">
    <text evidence="2">The sequence shown here is derived from an EMBL/GenBank/DDBJ whole genome shotgun (WGS) entry which is preliminary data.</text>
</comment>
<dbReference type="Proteomes" id="UP000653305">
    <property type="component" value="Unassembled WGS sequence"/>
</dbReference>